<keyword evidence="8 13" id="KW-0862">Zinc</keyword>
<evidence type="ECO:0000256" key="1">
    <source>
        <dbReference type="ARBA" id="ARBA00004496"/>
    </source>
</evidence>
<feature type="binding site" evidence="13">
    <location>
        <position position="237"/>
    </location>
    <ligand>
        <name>Zn(2+)</name>
        <dbReference type="ChEBI" id="CHEBI:29105"/>
    </ligand>
</feature>
<evidence type="ECO:0000313" key="15">
    <source>
        <dbReference type="EMBL" id="OGC52118.1"/>
    </source>
</evidence>
<gene>
    <name evidence="13" type="primary">cysS</name>
    <name evidence="15" type="ORF">A2982_01325</name>
</gene>
<feature type="short sequence motif" description="'KMSKS' region" evidence="13">
    <location>
        <begin position="265"/>
        <end position="269"/>
    </location>
</feature>
<feature type="binding site" evidence="13">
    <location>
        <position position="208"/>
    </location>
    <ligand>
        <name>Zn(2+)</name>
        <dbReference type="ChEBI" id="CHEBI:29105"/>
    </ligand>
</feature>
<dbReference type="InterPro" id="IPR014729">
    <property type="entry name" value="Rossmann-like_a/b/a_fold"/>
</dbReference>
<feature type="binding site" evidence="13">
    <location>
        <position position="27"/>
    </location>
    <ligand>
        <name>Zn(2+)</name>
        <dbReference type="ChEBI" id="CHEBI:29105"/>
    </ligand>
</feature>
<dbReference type="EMBL" id="MEVH01000005">
    <property type="protein sequence ID" value="OGC52118.1"/>
    <property type="molecule type" value="Genomic_DNA"/>
</dbReference>
<dbReference type="HAMAP" id="MF_00041">
    <property type="entry name" value="Cys_tRNA_synth"/>
    <property type="match status" value="1"/>
</dbReference>
<evidence type="ECO:0000259" key="14">
    <source>
        <dbReference type="SMART" id="SM00840"/>
    </source>
</evidence>
<dbReference type="GO" id="GO:0005524">
    <property type="term" value="F:ATP binding"/>
    <property type="evidence" value="ECO:0007669"/>
    <property type="project" value="UniProtKB-UniRule"/>
</dbReference>
<dbReference type="GO" id="GO:0008270">
    <property type="term" value="F:zinc ion binding"/>
    <property type="evidence" value="ECO:0007669"/>
    <property type="project" value="UniProtKB-UniRule"/>
</dbReference>
<dbReference type="Pfam" id="PF09190">
    <property type="entry name" value="DALR_2"/>
    <property type="match status" value="1"/>
</dbReference>
<dbReference type="Gene3D" id="3.40.50.620">
    <property type="entry name" value="HUPs"/>
    <property type="match status" value="1"/>
</dbReference>
<evidence type="ECO:0000313" key="16">
    <source>
        <dbReference type="Proteomes" id="UP000178771"/>
    </source>
</evidence>
<keyword evidence="7 13" id="KW-0547">Nucleotide-binding</keyword>
<dbReference type="CDD" id="cd00672">
    <property type="entry name" value="CysRS_core"/>
    <property type="match status" value="1"/>
</dbReference>
<dbReference type="InterPro" id="IPR015803">
    <property type="entry name" value="Cys-tRNA-ligase"/>
</dbReference>
<evidence type="ECO:0000256" key="11">
    <source>
        <dbReference type="ARBA" id="ARBA00023146"/>
    </source>
</evidence>
<comment type="similarity">
    <text evidence="2 13">Belongs to the class-I aminoacyl-tRNA synthetase family.</text>
</comment>
<dbReference type="PRINTS" id="PR00983">
    <property type="entry name" value="TRNASYNTHCYS"/>
</dbReference>
<keyword evidence="9 13" id="KW-0067">ATP-binding</keyword>
<dbReference type="GO" id="GO:0006423">
    <property type="term" value="P:cysteinyl-tRNA aminoacylation"/>
    <property type="evidence" value="ECO:0007669"/>
    <property type="project" value="UniProtKB-UniRule"/>
</dbReference>
<dbReference type="Pfam" id="PF01406">
    <property type="entry name" value="tRNA-synt_1e"/>
    <property type="match status" value="1"/>
</dbReference>
<evidence type="ECO:0000256" key="6">
    <source>
        <dbReference type="ARBA" id="ARBA00022723"/>
    </source>
</evidence>
<dbReference type="Proteomes" id="UP000178771">
    <property type="component" value="Unassembled WGS sequence"/>
</dbReference>
<dbReference type="EC" id="6.1.1.16" evidence="13"/>
<evidence type="ECO:0000256" key="7">
    <source>
        <dbReference type="ARBA" id="ARBA00022741"/>
    </source>
</evidence>
<protein>
    <recommendedName>
        <fullName evidence="13">Cysteine--tRNA ligase</fullName>
        <ecNumber evidence="13">6.1.1.16</ecNumber>
    </recommendedName>
    <alternativeName>
        <fullName evidence="13">Cysteinyl-tRNA synthetase</fullName>
        <shortName evidence="13">CysRS</shortName>
    </alternativeName>
</protein>
<dbReference type="InterPro" id="IPR024909">
    <property type="entry name" value="Cys-tRNA/MSH_ligase"/>
</dbReference>
<evidence type="ECO:0000256" key="5">
    <source>
        <dbReference type="ARBA" id="ARBA00022598"/>
    </source>
</evidence>
<keyword evidence="10 13" id="KW-0648">Protein biosynthesis</keyword>
<dbReference type="SUPFAM" id="SSF47323">
    <property type="entry name" value="Anticodon-binding domain of a subclass of class I aminoacyl-tRNA synthetases"/>
    <property type="match status" value="1"/>
</dbReference>
<evidence type="ECO:0000256" key="13">
    <source>
        <dbReference type="HAMAP-Rule" id="MF_00041"/>
    </source>
</evidence>
<comment type="caution">
    <text evidence="15">The sequence shown here is derived from an EMBL/GenBank/DDBJ whole genome shotgun (WGS) entry which is preliminary data.</text>
</comment>
<dbReference type="InterPro" id="IPR009080">
    <property type="entry name" value="tRNAsynth_Ia_anticodon-bd"/>
</dbReference>
<dbReference type="AlphaFoldDB" id="A0A1F4V4K1"/>
<evidence type="ECO:0000256" key="12">
    <source>
        <dbReference type="ARBA" id="ARBA00047398"/>
    </source>
</evidence>
<keyword evidence="4 13" id="KW-0963">Cytoplasm</keyword>
<evidence type="ECO:0000256" key="4">
    <source>
        <dbReference type="ARBA" id="ARBA00022490"/>
    </source>
</evidence>
<feature type="binding site" evidence="13">
    <location>
        <position position="268"/>
    </location>
    <ligand>
        <name>ATP</name>
        <dbReference type="ChEBI" id="CHEBI:30616"/>
    </ligand>
</feature>
<dbReference type="PANTHER" id="PTHR10890">
    <property type="entry name" value="CYSTEINYL-TRNA SYNTHETASE"/>
    <property type="match status" value="1"/>
</dbReference>
<dbReference type="SMART" id="SM00840">
    <property type="entry name" value="DALR_2"/>
    <property type="match status" value="1"/>
</dbReference>
<dbReference type="NCBIfam" id="TIGR00435">
    <property type="entry name" value="cysS"/>
    <property type="match status" value="1"/>
</dbReference>
<feature type="domain" description="Cysteinyl-tRNA synthetase class Ia DALR" evidence="14">
    <location>
        <begin position="344"/>
        <end position="404"/>
    </location>
</feature>
<sequence>MKIYNTLTRKTEEFIPINPGRIKMYGCGITPYDYAHLGHAMQGIFFDVIRRCFEFRGYKVTYVRNYTDVDDKIINAAKNKKINALTLSQNMIAATEDNLKSLSVKPANFTPKVSESIQDIIDIIMLLIQKGYAYSTPEENVYFHVEKFAEYGKLSNQKISNLLKGTRKDSELDKEDFKDFALWKAHKPGEIFWNSPWGKGRPGWHIECSAMCKKYLGESIDIHGGGKDLIFPHHENEIAQSEAAYGKPLAKYWIHNGMMNLNGEKMSKSTKNYILIKDALNSYHSQSIRYTVLTNHYRSDQDYNEKRFKDSQKRIYYYYKTLLQNGYKTRAQVSFDKNNPYIKEFISIMDNDFNTVKVFSRVDTLFKKINDKSLSAEQKKQVFELLNLIGKVLGIFNQDPNQVVNQIKKYELKKKDVDNTFVRQLIEKRENLRSLKKYQEADDLRVYAQKHGISISDSGDNTYWDPIFN</sequence>
<dbReference type="InterPro" id="IPR015273">
    <property type="entry name" value="Cys-tRNA-synt_Ia_DALR"/>
</dbReference>
<evidence type="ECO:0000256" key="3">
    <source>
        <dbReference type="ARBA" id="ARBA00011245"/>
    </source>
</evidence>
<keyword evidence="6 13" id="KW-0479">Metal-binding</keyword>
<dbReference type="InterPro" id="IPR032678">
    <property type="entry name" value="tRNA-synt_1_cat_dom"/>
</dbReference>
<evidence type="ECO:0000256" key="10">
    <source>
        <dbReference type="ARBA" id="ARBA00022917"/>
    </source>
</evidence>
<comment type="cofactor">
    <cofactor evidence="13">
        <name>Zn(2+)</name>
        <dbReference type="ChEBI" id="CHEBI:29105"/>
    </cofactor>
    <text evidence="13">Binds 1 zinc ion per subunit.</text>
</comment>
<keyword evidence="5 13" id="KW-0436">Ligase</keyword>
<comment type="catalytic activity">
    <reaction evidence="12 13">
        <text>tRNA(Cys) + L-cysteine + ATP = L-cysteinyl-tRNA(Cys) + AMP + diphosphate</text>
        <dbReference type="Rhea" id="RHEA:17773"/>
        <dbReference type="Rhea" id="RHEA-COMP:9661"/>
        <dbReference type="Rhea" id="RHEA-COMP:9679"/>
        <dbReference type="ChEBI" id="CHEBI:30616"/>
        <dbReference type="ChEBI" id="CHEBI:33019"/>
        <dbReference type="ChEBI" id="CHEBI:35235"/>
        <dbReference type="ChEBI" id="CHEBI:78442"/>
        <dbReference type="ChEBI" id="CHEBI:78517"/>
        <dbReference type="ChEBI" id="CHEBI:456215"/>
        <dbReference type="EC" id="6.1.1.16"/>
    </reaction>
</comment>
<dbReference type="PANTHER" id="PTHR10890:SF3">
    <property type="entry name" value="CYSTEINE--TRNA LIGASE, CYTOPLASMIC"/>
    <property type="match status" value="1"/>
</dbReference>
<accession>A0A1F4V4K1</accession>
<dbReference type="STRING" id="1802624.A2982_01325"/>
<feature type="binding site" evidence="13">
    <location>
        <position position="233"/>
    </location>
    <ligand>
        <name>Zn(2+)</name>
        <dbReference type="ChEBI" id="CHEBI:29105"/>
    </ligand>
</feature>
<organism evidence="15 16">
    <name type="scientific">candidate division WWE3 bacterium RIFCSPLOWO2_01_FULL_39_13</name>
    <dbReference type="NCBI Taxonomy" id="1802624"/>
    <lineage>
        <taxon>Bacteria</taxon>
        <taxon>Katanobacteria</taxon>
    </lineage>
</organism>
<reference evidence="15 16" key="1">
    <citation type="journal article" date="2016" name="Nat. Commun.">
        <title>Thousands of microbial genomes shed light on interconnected biogeochemical processes in an aquifer system.</title>
        <authorList>
            <person name="Anantharaman K."/>
            <person name="Brown C.T."/>
            <person name="Hug L.A."/>
            <person name="Sharon I."/>
            <person name="Castelle C.J."/>
            <person name="Probst A.J."/>
            <person name="Thomas B.C."/>
            <person name="Singh A."/>
            <person name="Wilkins M.J."/>
            <person name="Karaoz U."/>
            <person name="Brodie E.L."/>
            <person name="Williams K.H."/>
            <person name="Hubbard S.S."/>
            <person name="Banfield J.F."/>
        </authorList>
    </citation>
    <scope>NUCLEOTIDE SEQUENCE [LARGE SCALE GENOMIC DNA]</scope>
</reference>
<evidence type="ECO:0000256" key="8">
    <source>
        <dbReference type="ARBA" id="ARBA00022833"/>
    </source>
</evidence>
<dbReference type="Gene3D" id="1.20.120.1910">
    <property type="entry name" value="Cysteine-tRNA ligase, C-terminal anti-codon recognition domain"/>
    <property type="match status" value="1"/>
</dbReference>
<evidence type="ECO:0000256" key="2">
    <source>
        <dbReference type="ARBA" id="ARBA00005594"/>
    </source>
</evidence>
<dbReference type="SUPFAM" id="SSF52374">
    <property type="entry name" value="Nucleotidylyl transferase"/>
    <property type="match status" value="1"/>
</dbReference>
<proteinExistence type="inferred from homology"/>
<keyword evidence="11 13" id="KW-0030">Aminoacyl-tRNA synthetase</keyword>
<comment type="subunit">
    <text evidence="3 13">Monomer.</text>
</comment>
<name>A0A1F4V4K1_UNCKA</name>
<dbReference type="GO" id="GO:0005829">
    <property type="term" value="C:cytosol"/>
    <property type="evidence" value="ECO:0007669"/>
    <property type="project" value="TreeGrafter"/>
</dbReference>
<dbReference type="FunFam" id="3.40.50.620:FF:000130">
    <property type="entry name" value="Cysteine--tRNA ligase"/>
    <property type="match status" value="1"/>
</dbReference>
<evidence type="ECO:0000256" key="9">
    <source>
        <dbReference type="ARBA" id="ARBA00022840"/>
    </source>
</evidence>
<comment type="subcellular location">
    <subcellularLocation>
        <location evidence="1 13">Cytoplasm</location>
    </subcellularLocation>
</comment>
<feature type="short sequence motif" description="'HIGH' region" evidence="13">
    <location>
        <begin position="29"/>
        <end position="39"/>
    </location>
</feature>
<dbReference type="GO" id="GO:0004817">
    <property type="term" value="F:cysteine-tRNA ligase activity"/>
    <property type="evidence" value="ECO:0007669"/>
    <property type="project" value="UniProtKB-UniRule"/>
</dbReference>